<evidence type="ECO:0000259" key="3">
    <source>
        <dbReference type="Pfam" id="PF07859"/>
    </source>
</evidence>
<accession>A0AAN7AF21</accession>
<gene>
    <name evidence="4" type="ORF">QBC35DRAFT_525651</name>
</gene>
<reference evidence="4" key="2">
    <citation type="submission" date="2023-05" db="EMBL/GenBank/DDBJ databases">
        <authorList>
            <consortium name="Lawrence Berkeley National Laboratory"/>
            <person name="Steindorff A."/>
            <person name="Hensen N."/>
            <person name="Bonometti L."/>
            <person name="Westerberg I."/>
            <person name="Brannstrom I.O."/>
            <person name="Guillou S."/>
            <person name="Cros-Aarteil S."/>
            <person name="Calhoun S."/>
            <person name="Haridas S."/>
            <person name="Kuo A."/>
            <person name="Mondo S."/>
            <person name="Pangilinan J."/>
            <person name="Riley R."/>
            <person name="Labutti K."/>
            <person name="Andreopoulos B."/>
            <person name="Lipzen A."/>
            <person name="Chen C."/>
            <person name="Yanf M."/>
            <person name="Daum C."/>
            <person name="Ng V."/>
            <person name="Clum A."/>
            <person name="Ohm R."/>
            <person name="Martin F."/>
            <person name="Silar P."/>
            <person name="Natvig D."/>
            <person name="Lalanne C."/>
            <person name="Gautier V."/>
            <person name="Ament-Velasquez S.L."/>
            <person name="Kruys A."/>
            <person name="Hutchinson M.I."/>
            <person name="Powell A.J."/>
            <person name="Barry K."/>
            <person name="Miller A.N."/>
            <person name="Grigoriev I.V."/>
            <person name="Debuchy R."/>
            <person name="Gladieux P."/>
            <person name="Thoren M.H."/>
            <person name="Johannesson H."/>
        </authorList>
    </citation>
    <scope>NUCLEOTIDE SEQUENCE</scope>
    <source>
        <strain evidence="4">PSN309</strain>
    </source>
</reference>
<feature type="domain" description="Alpha/beta hydrolase fold-3" evidence="3">
    <location>
        <begin position="104"/>
        <end position="320"/>
    </location>
</feature>
<organism evidence="4 5">
    <name type="scientific">Podospora australis</name>
    <dbReference type="NCBI Taxonomy" id="1536484"/>
    <lineage>
        <taxon>Eukaryota</taxon>
        <taxon>Fungi</taxon>
        <taxon>Dikarya</taxon>
        <taxon>Ascomycota</taxon>
        <taxon>Pezizomycotina</taxon>
        <taxon>Sordariomycetes</taxon>
        <taxon>Sordariomycetidae</taxon>
        <taxon>Sordariales</taxon>
        <taxon>Podosporaceae</taxon>
        <taxon>Podospora</taxon>
    </lineage>
</organism>
<feature type="region of interest" description="Disordered" evidence="2">
    <location>
        <begin position="1"/>
        <end position="24"/>
    </location>
</feature>
<keyword evidence="5" id="KW-1185">Reference proteome</keyword>
<dbReference type="InterPro" id="IPR029058">
    <property type="entry name" value="AB_hydrolase_fold"/>
</dbReference>
<proteinExistence type="predicted"/>
<sequence length="347" mass="37800">MSNGVSKIPTDHPVGTRSHRPNGAIEDFLADHPELVLGGESGYTMERRNHQKIFGIHNLPDKRVNPIDRVEFTAIRGPHGTIPIRVLYPSSGKDRAEKGECGALIYMHGGGYTIGSVDEWENSLRFVAEVSGCQVYAVEYRLAPEFRYPVQLDEYDAVIDFVQGEGGSSRGVSSDRVMGGGDSAGGSITAAVCLRRRDQGKKPLSAQVLLYPAARLPFDTPAARENNPGYYLQCNGIFGFADHYLPRPNQPHGHGATPGDRYISPGMQPVSDLGNQPRAVVFTAGFDPLRDVGIEYAGKLQQAGVSVKWVHNDDMTHGWLQMTPWSHGARDNARVLGNIVGEFAYGG</sequence>
<name>A0AAN7AF21_9PEZI</name>
<reference evidence="4" key="1">
    <citation type="journal article" date="2023" name="Mol. Phylogenet. Evol.">
        <title>Genome-scale phylogeny and comparative genomics of the fungal order Sordariales.</title>
        <authorList>
            <person name="Hensen N."/>
            <person name="Bonometti L."/>
            <person name="Westerberg I."/>
            <person name="Brannstrom I.O."/>
            <person name="Guillou S."/>
            <person name="Cros-Aarteil S."/>
            <person name="Calhoun S."/>
            <person name="Haridas S."/>
            <person name="Kuo A."/>
            <person name="Mondo S."/>
            <person name="Pangilinan J."/>
            <person name="Riley R."/>
            <person name="LaButti K."/>
            <person name="Andreopoulos B."/>
            <person name="Lipzen A."/>
            <person name="Chen C."/>
            <person name="Yan M."/>
            <person name="Daum C."/>
            <person name="Ng V."/>
            <person name="Clum A."/>
            <person name="Steindorff A."/>
            <person name="Ohm R.A."/>
            <person name="Martin F."/>
            <person name="Silar P."/>
            <person name="Natvig D.O."/>
            <person name="Lalanne C."/>
            <person name="Gautier V."/>
            <person name="Ament-Velasquez S.L."/>
            <person name="Kruys A."/>
            <person name="Hutchinson M.I."/>
            <person name="Powell A.J."/>
            <person name="Barry K."/>
            <person name="Miller A.N."/>
            <person name="Grigoriev I.V."/>
            <person name="Debuchy R."/>
            <person name="Gladieux P."/>
            <person name="Hiltunen Thoren M."/>
            <person name="Johannesson H."/>
        </authorList>
    </citation>
    <scope>NUCLEOTIDE SEQUENCE</scope>
    <source>
        <strain evidence="4">PSN309</strain>
    </source>
</reference>
<protein>
    <recommendedName>
        <fullName evidence="3">Alpha/beta hydrolase fold-3 domain-containing protein</fullName>
    </recommendedName>
</protein>
<comment type="caution">
    <text evidence="4">The sequence shown here is derived from an EMBL/GenBank/DDBJ whole genome shotgun (WGS) entry which is preliminary data.</text>
</comment>
<keyword evidence="1" id="KW-0378">Hydrolase</keyword>
<dbReference type="EMBL" id="MU864498">
    <property type="protein sequence ID" value="KAK4184239.1"/>
    <property type="molecule type" value="Genomic_DNA"/>
</dbReference>
<dbReference type="GO" id="GO:0016787">
    <property type="term" value="F:hydrolase activity"/>
    <property type="evidence" value="ECO:0007669"/>
    <property type="project" value="UniProtKB-KW"/>
</dbReference>
<evidence type="ECO:0000256" key="1">
    <source>
        <dbReference type="ARBA" id="ARBA00022801"/>
    </source>
</evidence>
<dbReference type="Pfam" id="PF07859">
    <property type="entry name" value="Abhydrolase_3"/>
    <property type="match status" value="1"/>
</dbReference>
<dbReference type="InterPro" id="IPR050300">
    <property type="entry name" value="GDXG_lipolytic_enzyme"/>
</dbReference>
<dbReference type="InterPro" id="IPR013094">
    <property type="entry name" value="AB_hydrolase_3"/>
</dbReference>
<evidence type="ECO:0000313" key="4">
    <source>
        <dbReference type="EMBL" id="KAK4184239.1"/>
    </source>
</evidence>
<dbReference type="Gene3D" id="3.40.50.1820">
    <property type="entry name" value="alpha/beta hydrolase"/>
    <property type="match status" value="1"/>
</dbReference>
<dbReference type="SUPFAM" id="SSF53474">
    <property type="entry name" value="alpha/beta-Hydrolases"/>
    <property type="match status" value="1"/>
</dbReference>
<dbReference type="PANTHER" id="PTHR48081:SF8">
    <property type="entry name" value="ALPHA_BETA HYDROLASE FOLD-3 DOMAIN-CONTAINING PROTEIN-RELATED"/>
    <property type="match status" value="1"/>
</dbReference>
<dbReference type="Proteomes" id="UP001302126">
    <property type="component" value="Unassembled WGS sequence"/>
</dbReference>
<dbReference type="PANTHER" id="PTHR48081">
    <property type="entry name" value="AB HYDROLASE SUPERFAMILY PROTEIN C4A8.06C"/>
    <property type="match status" value="1"/>
</dbReference>
<dbReference type="AlphaFoldDB" id="A0AAN7AF21"/>
<evidence type="ECO:0000313" key="5">
    <source>
        <dbReference type="Proteomes" id="UP001302126"/>
    </source>
</evidence>
<evidence type="ECO:0000256" key="2">
    <source>
        <dbReference type="SAM" id="MobiDB-lite"/>
    </source>
</evidence>